<gene>
    <name evidence="1" type="ORF">ICT70_04795</name>
</gene>
<name>A0A8J6R582_9BACT</name>
<dbReference type="RefSeq" id="WP_191154256.1">
    <property type="nucleotide sequence ID" value="NZ_JACWUN010000004.1"/>
</dbReference>
<protein>
    <submittedName>
        <fullName evidence="1">Nucleotidyl transferase AbiEii/AbiGii toxin family protein</fullName>
    </submittedName>
</protein>
<dbReference type="AlphaFoldDB" id="A0A8J6R582"/>
<reference evidence="1" key="1">
    <citation type="submission" date="2020-09" db="EMBL/GenBank/DDBJ databases">
        <title>Pelobacter alkaliphilus sp. nov., a novel anaerobic arsenate-reducing bacterium from terrestrial mud volcano.</title>
        <authorList>
            <person name="Khomyakova M.A."/>
            <person name="Merkel A.Y."/>
            <person name="Slobodkin A.I."/>
        </authorList>
    </citation>
    <scope>NUCLEOTIDE SEQUENCE</scope>
    <source>
        <strain evidence="1">M08fum</strain>
    </source>
</reference>
<comment type="caution">
    <text evidence="1">The sequence shown here is derived from an EMBL/GenBank/DDBJ whole genome shotgun (WGS) entry which is preliminary data.</text>
</comment>
<dbReference type="Proteomes" id="UP000632828">
    <property type="component" value="Unassembled WGS sequence"/>
</dbReference>
<keyword evidence="1" id="KW-0808">Transferase</keyword>
<evidence type="ECO:0000313" key="2">
    <source>
        <dbReference type="Proteomes" id="UP000632828"/>
    </source>
</evidence>
<dbReference type="Pfam" id="PF08843">
    <property type="entry name" value="AbiEii"/>
    <property type="match status" value="1"/>
</dbReference>
<proteinExistence type="predicted"/>
<sequence>MDSRYKDTVALLLDAIPFVFTQKCFAMKGGTAINLFCRDMPRLSVDIDLVFIDPAAPNRDDVLATIEGSLRQVAQELEKRLRVKVQRTSSGSDQETKLFVSRGTWRVKIEVNHVFRGSVYPIVEGRLTQGAEDMFEREVSVPMLDVDELYASKLVAALDRQHPRDLFDVMLLNENGGITPRMRRAFVIYLAGHNRPMHELLPPQIHDIKGAYEKEFIGMTTRDVSIKELEETRERLFAELPSSLDDAERRFLHSVHQVEPDWDLLGIPNVESLPAIRWKLMNLEILKAKNPTKFDEMLGALELGLMLARK</sequence>
<accession>A0A8J6R582</accession>
<evidence type="ECO:0000313" key="1">
    <source>
        <dbReference type="EMBL" id="MBD1399984.1"/>
    </source>
</evidence>
<dbReference type="InterPro" id="IPR014942">
    <property type="entry name" value="AbiEii"/>
</dbReference>
<dbReference type="GO" id="GO:0016740">
    <property type="term" value="F:transferase activity"/>
    <property type="evidence" value="ECO:0007669"/>
    <property type="project" value="UniProtKB-KW"/>
</dbReference>
<dbReference type="Gene3D" id="3.10.450.620">
    <property type="entry name" value="JHP933, nucleotidyltransferase-like core domain"/>
    <property type="match status" value="1"/>
</dbReference>
<keyword evidence="2" id="KW-1185">Reference proteome</keyword>
<organism evidence="1 2">
    <name type="scientific">Pelovirga terrestris</name>
    <dbReference type="NCBI Taxonomy" id="2771352"/>
    <lineage>
        <taxon>Bacteria</taxon>
        <taxon>Pseudomonadati</taxon>
        <taxon>Thermodesulfobacteriota</taxon>
        <taxon>Desulfuromonadia</taxon>
        <taxon>Geobacterales</taxon>
        <taxon>Geobacteraceae</taxon>
        <taxon>Pelovirga</taxon>
    </lineage>
</organism>
<dbReference type="EMBL" id="JACWUN010000004">
    <property type="protein sequence ID" value="MBD1399984.1"/>
    <property type="molecule type" value="Genomic_DNA"/>
</dbReference>